<evidence type="ECO:0000313" key="2">
    <source>
        <dbReference type="EMBL" id="KAF3492493.1"/>
    </source>
</evidence>
<feature type="domain" description="RNase H type-1" evidence="1">
    <location>
        <begin position="94"/>
        <end position="212"/>
    </location>
</feature>
<dbReference type="InterPro" id="IPR002156">
    <property type="entry name" value="RNaseH_domain"/>
</dbReference>
<dbReference type="CDD" id="cd06222">
    <property type="entry name" value="RNase_H_like"/>
    <property type="match status" value="1"/>
</dbReference>
<organism evidence="2 3">
    <name type="scientific">Brassica cretica</name>
    <name type="common">Mustard</name>
    <dbReference type="NCBI Taxonomy" id="69181"/>
    <lineage>
        <taxon>Eukaryota</taxon>
        <taxon>Viridiplantae</taxon>
        <taxon>Streptophyta</taxon>
        <taxon>Embryophyta</taxon>
        <taxon>Tracheophyta</taxon>
        <taxon>Spermatophyta</taxon>
        <taxon>Magnoliopsida</taxon>
        <taxon>eudicotyledons</taxon>
        <taxon>Gunneridae</taxon>
        <taxon>Pentapetalae</taxon>
        <taxon>rosids</taxon>
        <taxon>malvids</taxon>
        <taxon>Brassicales</taxon>
        <taxon>Brassicaceae</taxon>
        <taxon>Brassiceae</taxon>
        <taxon>Brassica</taxon>
    </lineage>
</organism>
<reference evidence="2 3" key="1">
    <citation type="journal article" date="2020" name="BMC Genomics">
        <title>Intraspecific diversification of the crop wild relative Brassica cretica Lam. using demographic model selection.</title>
        <authorList>
            <person name="Kioukis A."/>
            <person name="Michalopoulou V.A."/>
            <person name="Briers L."/>
            <person name="Pirintsos S."/>
            <person name="Studholme D.J."/>
            <person name="Pavlidis P."/>
            <person name="Sarris P.F."/>
        </authorList>
    </citation>
    <scope>NUCLEOTIDE SEQUENCE [LARGE SCALE GENOMIC DNA]</scope>
    <source>
        <strain evidence="3">cv. PFS-1207/04</strain>
    </source>
</reference>
<dbReference type="Proteomes" id="UP000266723">
    <property type="component" value="Unassembled WGS sequence"/>
</dbReference>
<dbReference type="Pfam" id="PF13456">
    <property type="entry name" value="RVT_3"/>
    <property type="match status" value="1"/>
</dbReference>
<dbReference type="PANTHER" id="PTHR47074:SF11">
    <property type="entry name" value="REVERSE TRANSCRIPTASE-LIKE PROTEIN"/>
    <property type="match status" value="1"/>
</dbReference>
<sequence>MIPGGSQWDRSKIQLLIPEYEEKVLCLKPSLSGAPDKLIWLVFEGFLTSPEDTLSSAIVLAREWCANSKPGKALSCGKRYHEIPPTPGATVIRSDAAWCSSTRKAGLGWCLNIQPQTRSFQKSLEFVSTPLMAEGLALREAVITCRRLELKSLRFESDSAQLIKSLIQSPPTPELHSIVADVLAFCDKFESVSFVWIPRLKNMVADGLAKEALFVVEPLVVVDAVNALN</sequence>
<keyword evidence="3" id="KW-1185">Reference proteome</keyword>
<dbReference type="EMBL" id="QGKV02002055">
    <property type="protein sequence ID" value="KAF3492493.1"/>
    <property type="molecule type" value="Genomic_DNA"/>
</dbReference>
<proteinExistence type="predicted"/>
<gene>
    <name evidence="2" type="ORF">DY000_02056014</name>
</gene>
<accession>A0ABQ7A484</accession>
<dbReference type="InterPro" id="IPR036397">
    <property type="entry name" value="RNaseH_sf"/>
</dbReference>
<name>A0ABQ7A484_BRACR</name>
<dbReference type="PANTHER" id="PTHR47074">
    <property type="entry name" value="BNAC02G40300D PROTEIN"/>
    <property type="match status" value="1"/>
</dbReference>
<dbReference type="InterPro" id="IPR012337">
    <property type="entry name" value="RNaseH-like_sf"/>
</dbReference>
<protein>
    <recommendedName>
        <fullName evidence="1">RNase H type-1 domain-containing protein</fullName>
    </recommendedName>
</protein>
<evidence type="ECO:0000313" key="3">
    <source>
        <dbReference type="Proteomes" id="UP000266723"/>
    </source>
</evidence>
<evidence type="ECO:0000259" key="1">
    <source>
        <dbReference type="Pfam" id="PF13456"/>
    </source>
</evidence>
<dbReference type="SUPFAM" id="SSF53098">
    <property type="entry name" value="Ribonuclease H-like"/>
    <property type="match status" value="1"/>
</dbReference>
<comment type="caution">
    <text evidence="2">The sequence shown here is derived from an EMBL/GenBank/DDBJ whole genome shotgun (WGS) entry which is preliminary data.</text>
</comment>
<dbReference type="InterPro" id="IPR044730">
    <property type="entry name" value="RNase_H-like_dom_plant"/>
</dbReference>
<dbReference type="InterPro" id="IPR052929">
    <property type="entry name" value="RNase_H-like_EbsB-rel"/>
</dbReference>
<dbReference type="Gene3D" id="3.30.420.10">
    <property type="entry name" value="Ribonuclease H-like superfamily/Ribonuclease H"/>
    <property type="match status" value="1"/>
</dbReference>